<evidence type="ECO:0000256" key="8">
    <source>
        <dbReference type="ARBA" id="ARBA00023242"/>
    </source>
</evidence>
<dbReference type="EC" id="2.1.1.85" evidence="3"/>
<dbReference type="InterPro" id="IPR019410">
    <property type="entry name" value="Methyltransf_16"/>
</dbReference>
<dbReference type="GO" id="GO:0032259">
    <property type="term" value="P:methylation"/>
    <property type="evidence" value="ECO:0007669"/>
    <property type="project" value="UniProtKB-KW"/>
</dbReference>
<dbReference type="Pfam" id="PF10294">
    <property type="entry name" value="Methyltransf_16"/>
    <property type="match status" value="1"/>
</dbReference>
<accession>A0A9J6BP84</accession>
<protein>
    <recommendedName>
        <fullName evidence="3">protein-histidine N-methyltransferase</fullName>
        <ecNumber evidence="3">2.1.1.85</ecNumber>
    </recommendedName>
</protein>
<proteinExistence type="inferred from homology"/>
<gene>
    <name evidence="11" type="ORF">PVAND_001722</name>
</gene>
<dbReference type="EMBL" id="JADBJN010000003">
    <property type="protein sequence ID" value="KAG5671528.1"/>
    <property type="molecule type" value="Genomic_DNA"/>
</dbReference>
<feature type="compositionally biased region" description="Basic and acidic residues" evidence="10">
    <location>
        <begin position="13"/>
        <end position="23"/>
    </location>
</feature>
<keyword evidence="7" id="KW-0949">S-adenosyl-L-methionine</keyword>
<dbReference type="GO" id="GO:0005634">
    <property type="term" value="C:nucleus"/>
    <property type="evidence" value="ECO:0007669"/>
    <property type="project" value="UniProtKB-SubCell"/>
</dbReference>
<dbReference type="PANTHER" id="PTHR14614">
    <property type="entry name" value="HEPATOCELLULAR CARCINOMA-ASSOCIATED ANTIGEN"/>
    <property type="match status" value="1"/>
</dbReference>
<dbReference type="CDD" id="cd02440">
    <property type="entry name" value="AdoMet_MTases"/>
    <property type="match status" value="1"/>
</dbReference>
<dbReference type="PANTHER" id="PTHR14614:SF39">
    <property type="entry name" value="HISTIDINE PROTEIN METHYLTRANSFERASE 1 HOMOLOG"/>
    <property type="match status" value="1"/>
</dbReference>
<dbReference type="AlphaFoldDB" id="A0A9J6BP84"/>
<dbReference type="GO" id="GO:0018064">
    <property type="term" value="F:protein-L-histidine N-tele-methyltransferase activity"/>
    <property type="evidence" value="ECO:0007669"/>
    <property type="project" value="UniProtKB-EC"/>
</dbReference>
<keyword evidence="6" id="KW-0808">Transferase</keyword>
<evidence type="ECO:0000256" key="7">
    <source>
        <dbReference type="ARBA" id="ARBA00022691"/>
    </source>
</evidence>
<dbReference type="GO" id="GO:0005737">
    <property type="term" value="C:cytoplasm"/>
    <property type="evidence" value="ECO:0007669"/>
    <property type="project" value="UniProtKB-SubCell"/>
</dbReference>
<organism evidence="11 12">
    <name type="scientific">Polypedilum vanderplanki</name>
    <name type="common">Sleeping chironomid midge</name>
    <dbReference type="NCBI Taxonomy" id="319348"/>
    <lineage>
        <taxon>Eukaryota</taxon>
        <taxon>Metazoa</taxon>
        <taxon>Ecdysozoa</taxon>
        <taxon>Arthropoda</taxon>
        <taxon>Hexapoda</taxon>
        <taxon>Insecta</taxon>
        <taxon>Pterygota</taxon>
        <taxon>Neoptera</taxon>
        <taxon>Endopterygota</taxon>
        <taxon>Diptera</taxon>
        <taxon>Nematocera</taxon>
        <taxon>Chironomoidea</taxon>
        <taxon>Chironomidae</taxon>
        <taxon>Chironominae</taxon>
        <taxon>Polypedilum</taxon>
        <taxon>Polypedilum</taxon>
    </lineage>
</organism>
<dbReference type="InterPro" id="IPR029063">
    <property type="entry name" value="SAM-dependent_MTases_sf"/>
</dbReference>
<dbReference type="Gene3D" id="3.40.50.150">
    <property type="entry name" value="Vaccinia Virus protein VP39"/>
    <property type="match status" value="1"/>
</dbReference>
<dbReference type="Proteomes" id="UP001107558">
    <property type="component" value="Chromosome 3"/>
</dbReference>
<dbReference type="OrthoDB" id="1723750at2759"/>
<evidence type="ECO:0000256" key="4">
    <source>
        <dbReference type="ARBA" id="ARBA00022490"/>
    </source>
</evidence>
<keyword evidence="12" id="KW-1185">Reference proteome</keyword>
<dbReference type="SUPFAM" id="SSF53335">
    <property type="entry name" value="S-adenosyl-L-methionine-dependent methyltransferases"/>
    <property type="match status" value="1"/>
</dbReference>
<comment type="subcellular location">
    <subcellularLocation>
        <location evidence="2">Cytoplasm</location>
    </subcellularLocation>
    <subcellularLocation>
        <location evidence="1">Nucleus</location>
    </subcellularLocation>
</comment>
<keyword evidence="5" id="KW-0489">Methyltransferase</keyword>
<comment type="caution">
    <text evidence="11">The sequence shown here is derived from an EMBL/GenBank/DDBJ whole genome shotgun (WGS) entry which is preliminary data.</text>
</comment>
<evidence type="ECO:0000313" key="12">
    <source>
        <dbReference type="Proteomes" id="UP001107558"/>
    </source>
</evidence>
<keyword evidence="8" id="KW-0539">Nucleus</keyword>
<evidence type="ECO:0000256" key="9">
    <source>
        <dbReference type="ARBA" id="ARBA00038126"/>
    </source>
</evidence>
<feature type="region of interest" description="Disordered" evidence="10">
    <location>
        <begin position="1"/>
        <end position="23"/>
    </location>
</feature>
<evidence type="ECO:0000256" key="10">
    <source>
        <dbReference type="SAM" id="MobiDB-lite"/>
    </source>
</evidence>
<evidence type="ECO:0000256" key="3">
    <source>
        <dbReference type="ARBA" id="ARBA00012533"/>
    </source>
</evidence>
<reference evidence="11" key="1">
    <citation type="submission" date="2021-03" db="EMBL/GenBank/DDBJ databases">
        <title>Chromosome level genome of the anhydrobiotic midge Polypedilum vanderplanki.</title>
        <authorList>
            <person name="Yoshida Y."/>
            <person name="Kikawada T."/>
            <person name="Gusev O."/>
        </authorList>
    </citation>
    <scope>NUCLEOTIDE SEQUENCE</scope>
    <source>
        <strain evidence="11">NIAS01</strain>
        <tissue evidence="11">Whole body or cell culture</tissue>
    </source>
</reference>
<evidence type="ECO:0000313" key="11">
    <source>
        <dbReference type="EMBL" id="KAG5671528.1"/>
    </source>
</evidence>
<name>A0A9J6BP84_POLVA</name>
<sequence length="274" mass="31474">MFKFNFNSENDENNEKESMIEDKTASTVAKESKLIEFNSNQYAEISESLPNYSCQMFTSNEVEIGYIENLKINENSKSDLESGIYEGGFKIWECTQDLADYFTNEYSQNEFEGKIVCDLGCSAGILGILALKKGAKVVHFQDYNDDVLQNSTVFNVVLNCEEEEIPEAFNKCSFYSGDWDNFRELTSNQDKYDIILTSETIYNPQNYLKLTNFFKSRLKKDGKIFLAAKSHYFGVGGNTFDFCKHLNDDGAFSHEIIWKSSEGLKREILLIQFK</sequence>
<comment type="similarity">
    <text evidence="9">Belongs to the methyltransferase superfamily. METTL18 family.</text>
</comment>
<evidence type="ECO:0000256" key="2">
    <source>
        <dbReference type="ARBA" id="ARBA00004496"/>
    </source>
</evidence>
<evidence type="ECO:0000256" key="6">
    <source>
        <dbReference type="ARBA" id="ARBA00022679"/>
    </source>
</evidence>
<keyword evidence="4" id="KW-0963">Cytoplasm</keyword>
<evidence type="ECO:0000256" key="5">
    <source>
        <dbReference type="ARBA" id="ARBA00022603"/>
    </source>
</evidence>
<evidence type="ECO:0000256" key="1">
    <source>
        <dbReference type="ARBA" id="ARBA00004123"/>
    </source>
</evidence>